<organism evidence="2 3">
    <name type="scientific">Cudoniella acicularis</name>
    <dbReference type="NCBI Taxonomy" id="354080"/>
    <lineage>
        <taxon>Eukaryota</taxon>
        <taxon>Fungi</taxon>
        <taxon>Dikarya</taxon>
        <taxon>Ascomycota</taxon>
        <taxon>Pezizomycotina</taxon>
        <taxon>Leotiomycetes</taxon>
        <taxon>Helotiales</taxon>
        <taxon>Tricladiaceae</taxon>
        <taxon>Cudoniella</taxon>
    </lineage>
</organism>
<comment type="caution">
    <text evidence="2">The sequence shown here is derived from an EMBL/GenBank/DDBJ whole genome shotgun (WGS) entry which is preliminary data.</text>
</comment>
<dbReference type="Gene3D" id="2.60.120.330">
    <property type="entry name" value="B-lactam Antibiotic, Isopenicillin N Synthase, Chain"/>
    <property type="match status" value="1"/>
</dbReference>
<name>A0A8H4W6X6_9HELO</name>
<dbReference type="InterPro" id="IPR027443">
    <property type="entry name" value="IPNS-like_sf"/>
</dbReference>
<proteinExistence type="predicted"/>
<dbReference type="EMBL" id="JAAMPI010000109">
    <property type="protein sequence ID" value="KAF4635621.1"/>
    <property type="molecule type" value="Genomic_DNA"/>
</dbReference>
<sequence length="247" mass="27800">MTTSDCEIPTTNLQPWLDKSDPDKFIADIRSASFESAKKFFLLPLEKKQSLAKDPVSGRGYEIIGSQALQAGHPNLKGAMRVGREVPPDDPKYGAFFYGPNHWPNIPEQEFKVPVMEYRAHLLKLAIEIMKILAKGLPYGDDVFNKYLEDPVASVKMLHYPPQPNIEVFEDAIIVVVYPKPQHPQHRTRPVPLSTFECVPSCIPVFDLAYSRELPVDSLLQTSTSPKSSGLCYAQAMSMFERQHPSL</sequence>
<dbReference type="SUPFAM" id="SSF51197">
    <property type="entry name" value="Clavaminate synthase-like"/>
    <property type="match status" value="1"/>
</dbReference>
<keyword evidence="3" id="KW-1185">Reference proteome</keyword>
<dbReference type="Pfam" id="PF14226">
    <property type="entry name" value="DIOX_N"/>
    <property type="match status" value="1"/>
</dbReference>
<dbReference type="InterPro" id="IPR026992">
    <property type="entry name" value="DIOX_N"/>
</dbReference>
<gene>
    <name evidence="2" type="ORF">G7Y89_g2477</name>
</gene>
<accession>A0A8H4W6X6</accession>
<feature type="domain" description="Non-haem dioxygenase N-terminal" evidence="1">
    <location>
        <begin position="32"/>
        <end position="105"/>
    </location>
</feature>
<evidence type="ECO:0000313" key="2">
    <source>
        <dbReference type="EMBL" id="KAF4635621.1"/>
    </source>
</evidence>
<dbReference type="AlphaFoldDB" id="A0A8H4W6X6"/>
<reference evidence="2 3" key="1">
    <citation type="submission" date="2020-03" db="EMBL/GenBank/DDBJ databases">
        <title>Draft Genome Sequence of Cudoniella acicularis.</title>
        <authorList>
            <person name="Buettner E."/>
            <person name="Kellner H."/>
        </authorList>
    </citation>
    <scope>NUCLEOTIDE SEQUENCE [LARGE SCALE GENOMIC DNA]</scope>
    <source>
        <strain evidence="2 3">DSM 108380</strain>
    </source>
</reference>
<dbReference type="Proteomes" id="UP000566819">
    <property type="component" value="Unassembled WGS sequence"/>
</dbReference>
<evidence type="ECO:0000259" key="1">
    <source>
        <dbReference type="Pfam" id="PF14226"/>
    </source>
</evidence>
<evidence type="ECO:0000313" key="3">
    <source>
        <dbReference type="Proteomes" id="UP000566819"/>
    </source>
</evidence>
<protein>
    <recommendedName>
        <fullName evidence="1">Non-haem dioxygenase N-terminal domain-containing protein</fullName>
    </recommendedName>
</protein>
<dbReference type="OrthoDB" id="288590at2759"/>